<organism evidence="2 3">
    <name type="scientific">Streptosporangium fragile</name>
    <dbReference type="NCBI Taxonomy" id="46186"/>
    <lineage>
        <taxon>Bacteria</taxon>
        <taxon>Bacillati</taxon>
        <taxon>Actinomycetota</taxon>
        <taxon>Actinomycetes</taxon>
        <taxon>Streptosporangiales</taxon>
        <taxon>Streptosporangiaceae</taxon>
        <taxon>Streptosporangium</taxon>
    </lineage>
</organism>
<accession>A0ABN3W7L1</accession>
<name>A0ABN3W7L1_9ACTN</name>
<evidence type="ECO:0000313" key="3">
    <source>
        <dbReference type="Proteomes" id="UP001500831"/>
    </source>
</evidence>
<reference evidence="2 3" key="1">
    <citation type="journal article" date="2019" name="Int. J. Syst. Evol. Microbiol.">
        <title>The Global Catalogue of Microorganisms (GCM) 10K type strain sequencing project: providing services to taxonomists for standard genome sequencing and annotation.</title>
        <authorList>
            <consortium name="The Broad Institute Genomics Platform"/>
            <consortium name="The Broad Institute Genome Sequencing Center for Infectious Disease"/>
            <person name="Wu L."/>
            <person name="Ma J."/>
        </authorList>
    </citation>
    <scope>NUCLEOTIDE SEQUENCE [LARGE SCALE GENOMIC DNA]</scope>
    <source>
        <strain evidence="2 3">JCM 6242</strain>
    </source>
</reference>
<feature type="region of interest" description="Disordered" evidence="1">
    <location>
        <begin position="1"/>
        <end position="29"/>
    </location>
</feature>
<evidence type="ECO:0000256" key="1">
    <source>
        <dbReference type="SAM" id="MobiDB-lite"/>
    </source>
</evidence>
<gene>
    <name evidence="2" type="ORF">GCM10010517_64110</name>
</gene>
<sequence>MVAEQPARPRDQPPHARTRPVRTGEPLAGALLLGPLPSVPVLPVGAGGGQGGIPDVAVAEPRPAIPDMPVTSVFNGFLRRWRRPRNLRSQENDAAG</sequence>
<protein>
    <submittedName>
        <fullName evidence="2">Uncharacterized protein</fullName>
    </submittedName>
</protein>
<dbReference type="EMBL" id="BAAAVI010000063">
    <property type="protein sequence ID" value="GAA2898791.1"/>
    <property type="molecule type" value="Genomic_DNA"/>
</dbReference>
<comment type="caution">
    <text evidence="2">The sequence shown here is derived from an EMBL/GenBank/DDBJ whole genome shotgun (WGS) entry which is preliminary data.</text>
</comment>
<evidence type="ECO:0000313" key="2">
    <source>
        <dbReference type="EMBL" id="GAA2898791.1"/>
    </source>
</evidence>
<dbReference type="Proteomes" id="UP001500831">
    <property type="component" value="Unassembled WGS sequence"/>
</dbReference>
<proteinExistence type="predicted"/>
<keyword evidence="3" id="KW-1185">Reference proteome</keyword>